<dbReference type="InterPro" id="IPR001173">
    <property type="entry name" value="Glyco_trans_2-like"/>
</dbReference>
<keyword evidence="4 11" id="KW-0808">Transferase</keyword>
<evidence type="ECO:0000256" key="9">
    <source>
        <dbReference type="ARBA" id="ARBA00040345"/>
    </source>
</evidence>
<dbReference type="GO" id="GO:0016757">
    <property type="term" value="F:glycosyltransferase activity"/>
    <property type="evidence" value="ECO:0007669"/>
    <property type="project" value="UniProtKB-KW"/>
</dbReference>
<protein>
    <recommendedName>
        <fullName evidence="9">4,4'-diaponeurosporenoate glycosyltransferase</fullName>
    </recommendedName>
</protein>
<comment type="subcellular location">
    <subcellularLocation>
        <location evidence="1">Cell membrane</location>
    </subcellularLocation>
</comment>
<evidence type="ECO:0000256" key="8">
    <source>
        <dbReference type="ARBA" id="ARBA00038120"/>
    </source>
</evidence>
<keyword evidence="5" id="KW-0472">Membrane</keyword>
<gene>
    <name evidence="11" type="ORF">V2V91_11025</name>
</gene>
<evidence type="ECO:0000256" key="3">
    <source>
        <dbReference type="ARBA" id="ARBA00022676"/>
    </source>
</evidence>
<sequence>MIGSSIRALAVVIPVHNEEQLLSRCLQSVEVAVSRVRVPVAVYVVIDASTDGSASVARRHPFPVVKIDAGSVGVARSVGVTAALRGLAPAADRRVWIANTDADSVVPSNWLTLQLGLARGGADMVIGTVRPDFADLTPQHRQLWLDTHTPGRPNGHVHGANLGVRADVYRAAGGFSDVPEHEDVILAERCRTAGAHVVASDLAEVLTSGRLVGRTPGGYAAYLRDQHRGLGAVTPEPV</sequence>
<keyword evidence="12" id="KW-1185">Reference proteome</keyword>
<evidence type="ECO:0000259" key="10">
    <source>
        <dbReference type="Pfam" id="PF00535"/>
    </source>
</evidence>
<dbReference type="Gene3D" id="3.90.550.10">
    <property type="entry name" value="Spore Coat Polysaccharide Biosynthesis Protein SpsA, Chain A"/>
    <property type="match status" value="1"/>
</dbReference>
<evidence type="ECO:0000256" key="5">
    <source>
        <dbReference type="ARBA" id="ARBA00023136"/>
    </source>
</evidence>
<dbReference type="Proteomes" id="UP001351900">
    <property type="component" value="Unassembled WGS sequence"/>
</dbReference>
<comment type="caution">
    <text evidence="11">The sequence shown here is derived from an EMBL/GenBank/DDBJ whole genome shotgun (WGS) entry which is preliminary data.</text>
</comment>
<dbReference type="SUPFAM" id="SSF53448">
    <property type="entry name" value="Nucleotide-diphospho-sugar transferases"/>
    <property type="match status" value="1"/>
</dbReference>
<evidence type="ECO:0000313" key="11">
    <source>
        <dbReference type="EMBL" id="MEF2255659.1"/>
    </source>
</evidence>
<feature type="domain" description="Glycosyltransferase 2-like" evidence="10">
    <location>
        <begin position="11"/>
        <end position="144"/>
    </location>
</feature>
<evidence type="ECO:0000256" key="7">
    <source>
        <dbReference type="ARBA" id="ARBA00037904"/>
    </source>
</evidence>
<evidence type="ECO:0000256" key="6">
    <source>
        <dbReference type="ARBA" id="ARBA00037281"/>
    </source>
</evidence>
<evidence type="ECO:0000256" key="1">
    <source>
        <dbReference type="ARBA" id="ARBA00004236"/>
    </source>
</evidence>
<proteinExistence type="inferred from homology"/>
<evidence type="ECO:0000256" key="2">
    <source>
        <dbReference type="ARBA" id="ARBA00022475"/>
    </source>
</evidence>
<keyword evidence="3 11" id="KW-0328">Glycosyltransferase</keyword>
<evidence type="ECO:0000313" key="12">
    <source>
        <dbReference type="Proteomes" id="UP001351900"/>
    </source>
</evidence>
<organism evidence="11 12">
    <name type="scientific">Microbacterium schleiferi</name>
    <dbReference type="NCBI Taxonomy" id="69362"/>
    <lineage>
        <taxon>Bacteria</taxon>
        <taxon>Bacillati</taxon>
        <taxon>Actinomycetota</taxon>
        <taxon>Actinomycetes</taxon>
        <taxon>Micrococcales</taxon>
        <taxon>Microbacteriaceae</taxon>
        <taxon>Microbacterium</taxon>
    </lineage>
</organism>
<dbReference type="Pfam" id="PF00535">
    <property type="entry name" value="Glycos_transf_2"/>
    <property type="match status" value="1"/>
</dbReference>
<dbReference type="PANTHER" id="PTHR43646:SF2">
    <property type="entry name" value="GLYCOSYLTRANSFERASE 2-LIKE DOMAIN-CONTAINING PROTEIN"/>
    <property type="match status" value="1"/>
</dbReference>
<comment type="function">
    <text evidence="6">Catalyzes the glycosylation of 4,4'-diaponeurosporenoate, i.e. the esterification of glucose at the C1'' position with the carboxyl group of 4,4'-diaponeurosporenic acid, to form glycosyl-4,4'-diaponeurosporenoate. This is a step in the biosynthesis of staphyloxanthin, an orange pigment present in most staphylococci strains.</text>
</comment>
<dbReference type="PANTHER" id="PTHR43646">
    <property type="entry name" value="GLYCOSYLTRANSFERASE"/>
    <property type="match status" value="1"/>
</dbReference>
<dbReference type="RefSeq" id="WP_331791876.1">
    <property type="nucleotide sequence ID" value="NZ_BAAAUO010000001.1"/>
</dbReference>
<comment type="similarity">
    <text evidence="8">Belongs to the glycosyltransferase 2 family. CrtQ subfamily.</text>
</comment>
<dbReference type="EMBL" id="JAZHOV010000006">
    <property type="protein sequence ID" value="MEF2255659.1"/>
    <property type="molecule type" value="Genomic_DNA"/>
</dbReference>
<accession>A0ABU7V7J9</accession>
<keyword evidence="2" id="KW-1003">Cell membrane</keyword>
<reference evidence="11 12" key="1">
    <citation type="submission" date="2024-01" db="EMBL/GenBank/DDBJ databases">
        <title>the genome sequence of strain Microbacterium schleiferi NBRC 15075.</title>
        <authorList>
            <person name="Ding Y."/>
            <person name="Zhang G."/>
        </authorList>
    </citation>
    <scope>NUCLEOTIDE SEQUENCE [LARGE SCALE GENOMIC DNA]</scope>
    <source>
        <strain evidence="11 12">NBRC 15075</strain>
    </source>
</reference>
<evidence type="ECO:0000256" key="4">
    <source>
        <dbReference type="ARBA" id="ARBA00022679"/>
    </source>
</evidence>
<dbReference type="InterPro" id="IPR029044">
    <property type="entry name" value="Nucleotide-diphossugar_trans"/>
</dbReference>
<comment type="pathway">
    <text evidence="7">Carotenoid biosynthesis; staphyloxanthin biosynthesis; staphyloxanthin from farnesyl diphosphate: step 4/5.</text>
</comment>
<name>A0ABU7V7J9_9MICO</name>